<comment type="caution">
    <text evidence="1">The sequence shown here is derived from an EMBL/GenBank/DDBJ whole genome shotgun (WGS) entry which is preliminary data.</text>
</comment>
<protein>
    <submittedName>
        <fullName evidence="1">Uncharacterized protein</fullName>
    </submittedName>
</protein>
<accession>A0A833P3J5</accession>
<reference evidence="1 2" key="1">
    <citation type="submission" date="2019-12" db="EMBL/GenBank/DDBJ databases">
        <authorList>
            <person name="Wolfe R."/>
            <person name="Danczak R."/>
            <person name="Wilkins M."/>
        </authorList>
    </citation>
    <scope>NUCLEOTIDE SEQUENCE [LARGE SCALE GENOMIC DNA]</scope>
    <source>
        <strain evidence="1">X2_MaxBin.013</strain>
    </source>
</reference>
<gene>
    <name evidence="1" type="ORF">FD145_330</name>
</gene>
<organism evidence="1 2">
    <name type="scientific">Candidatus Saganbacteria bacterium</name>
    <dbReference type="NCBI Taxonomy" id="2575572"/>
    <lineage>
        <taxon>Bacteria</taxon>
        <taxon>Bacillati</taxon>
        <taxon>Saganbacteria</taxon>
    </lineage>
</organism>
<dbReference type="AlphaFoldDB" id="A0A833P3J5"/>
<evidence type="ECO:0000313" key="2">
    <source>
        <dbReference type="Proteomes" id="UP000488506"/>
    </source>
</evidence>
<proteinExistence type="predicted"/>
<sequence length="595" mass="64673">MKKLLGFVFLILILIGGILISGCGKQNGDSSGERNKGPTVSLSNLFDVSGAKAIATASSANTVSGSAIKTFSANNVTELLKLNSSGEISSVLSSALASQWHPPISVIETGPDGSLYIGFQWGIWVSSTTSAETQASFFKITTSGSIEIVDSAVYGIGTWYGGSENGELPAKQVQFDSAGTVYYLGKTSAGNTILKKKTTAGVISQIGSSNYEVRDFLVTPGGFIIFHGSNVGNWSIEWLRVINGSTVSNIFYNDGAGYLRAYYYYNYETTNYIFLIGENLTLLDENSVPKKYSGITRVTLSSAGLPTAVEALYDDKNMYNETYNTIGSQLTWGYWDPTDMINKKFFSTNNYGQVVLPLSLEAGVTEAAIRSFVRTKYQSITTDTLNDITFAGLAATLESWQVNSYLDDIIAANLSGKTWSKWREENGLSGVQFGNAKQLVFAPNGKLYAVMRLDSWGAGSSKGDKLFQVINEYGGAEITVFPQDTTNYYKSMSKVRAYGNYAVYLSNKVGSYKIYRLDLTNSSASPIDMIPSKSNIEIFNFDYDATTGLLYFDVYDLSNNTSYLAQQALTSTVLTSQVSAGTYTITDIVPFQATK</sequence>
<evidence type="ECO:0000313" key="1">
    <source>
        <dbReference type="EMBL" id="KAF0134949.1"/>
    </source>
</evidence>
<dbReference type="EMBL" id="WPAF01000003">
    <property type="protein sequence ID" value="KAF0134949.1"/>
    <property type="molecule type" value="Genomic_DNA"/>
</dbReference>
<dbReference type="Proteomes" id="UP000488506">
    <property type="component" value="Unassembled WGS sequence"/>
</dbReference>
<name>A0A833P3J5_UNCSA</name>
<dbReference type="PROSITE" id="PS51257">
    <property type="entry name" value="PROKAR_LIPOPROTEIN"/>
    <property type="match status" value="1"/>
</dbReference>